<comment type="caution">
    <text evidence="3">The sequence shown here is derived from an EMBL/GenBank/DDBJ whole genome shotgun (WGS) entry which is preliminary data.</text>
</comment>
<dbReference type="InterPro" id="IPR054718">
    <property type="entry name" value="YhfS-like_C"/>
</dbReference>
<dbReference type="Pfam" id="PF22475">
    <property type="entry name" value="YhfS-like_C"/>
    <property type="match status" value="1"/>
</dbReference>
<dbReference type="Pfam" id="PF00266">
    <property type="entry name" value="Aminotran_5"/>
    <property type="match status" value="1"/>
</dbReference>
<feature type="domain" description="YhfS-like C-terminal" evidence="2">
    <location>
        <begin position="257"/>
        <end position="357"/>
    </location>
</feature>
<dbReference type="PANTHER" id="PTHR43797">
    <property type="entry name" value="HOMOCYSTEINE/CYSTEINE SYNTHASE"/>
    <property type="match status" value="1"/>
</dbReference>
<sequence>MRTYPLHSIELEEAKKLQFKVIDTITKHFDGREILSLGDLGVVKGLNKPTYTKKVENVFAEVFDAEAAILVRGAGTGAIRWGLISFMKSGDTILVHDAPIYPTSKVTIETMGLNVVKANFNNLDNIKEVISKNPEIKGALVQNTRQKIDDSYDLEEVITVIKEGNPNIKIVTDDNYAALKVKKIGNQCGADLGSFSSFKVLGPEGVGVLIGKKDLIDKVYSLNYSGGSQVQGHEAMEALRGLVYAPVALAIQSEVNEELVTRLKSGEVEGVKDAFLANAQSKVLLVELNENIAEDVLELTTKYGAASHPVGSESKYEFAPMMYRVSGTFREADPTLEKRMIRVNPMRSGADTIIRILKSAIDDVKREAK</sequence>
<evidence type="ECO:0000313" key="3">
    <source>
        <dbReference type="EMBL" id="MPM06203.1"/>
    </source>
</evidence>
<gene>
    <name evidence="3" type="primary">yhfS_1</name>
    <name evidence="3" type="ORF">SDC9_52499</name>
</gene>
<feature type="domain" description="Aminotransferase class V" evidence="1">
    <location>
        <begin position="54"/>
        <end position="229"/>
    </location>
</feature>
<dbReference type="InterPro" id="IPR000192">
    <property type="entry name" value="Aminotrans_V_dom"/>
</dbReference>
<dbReference type="GO" id="GO:0006535">
    <property type="term" value="P:cysteine biosynthetic process from serine"/>
    <property type="evidence" value="ECO:0007669"/>
    <property type="project" value="TreeGrafter"/>
</dbReference>
<proteinExistence type="predicted"/>
<dbReference type="Gene3D" id="3.40.640.10">
    <property type="entry name" value="Type I PLP-dependent aspartate aminotransferase-like (Major domain)"/>
    <property type="match status" value="1"/>
</dbReference>
<reference evidence="3" key="1">
    <citation type="submission" date="2019-08" db="EMBL/GenBank/DDBJ databases">
        <authorList>
            <person name="Kucharzyk K."/>
            <person name="Murdoch R.W."/>
            <person name="Higgins S."/>
            <person name="Loffler F."/>
        </authorList>
    </citation>
    <scope>NUCLEOTIDE SEQUENCE</scope>
</reference>
<dbReference type="AlphaFoldDB" id="A0A644WVV6"/>
<protein>
    <submittedName>
        <fullName evidence="3">Uncharacterized protein</fullName>
    </submittedName>
</protein>
<dbReference type="GO" id="GO:0071269">
    <property type="term" value="P:L-homocysteine biosynthetic process"/>
    <property type="evidence" value="ECO:0007669"/>
    <property type="project" value="TreeGrafter"/>
</dbReference>
<accession>A0A644WVV6</accession>
<dbReference type="Gene3D" id="3.90.1150.130">
    <property type="match status" value="1"/>
</dbReference>
<dbReference type="SUPFAM" id="SSF53383">
    <property type="entry name" value="PLP-dependent transferases"/>
    <property type="match status" value="1"/>
</dbReference>
<dbReference type="EMBL" id="VSSQ01001208">
    <property type="protein sequence ID" value="MPM06203.1"/>
    <property type="molecule type" value="Genomic_DNA"/>
</dbReference>
<dbReference type="PANTHER" id="PTHR43797:SF2">
    <property type="entry name" value="HOMOCYSTEINE_CYSTEINE SYNTHASE"/>
    <property type="match status" value="1"/>
</dbReference>
<organism evidence="3">
    <name type="scientific">bioreactor metagenome</name>
    <dbReference type="NCBI Taxonomy" id="1076179"/>
    <lineage>
        <taxon>unclassified sequences</taxon>
        <taxon>metagenomes</taxon>
        <taxon>ecological metagenomes</taxon>
    </lineage>
</organism>
<dbReference type="GO" id="GO:0003961">
    <property type="term" value="F:O-acetylhomoserine aminocarboxypropyltransferase activity"/>
    <property type="evidence" value="ECO:0007669"/>
    <property type="project" value="TreeGrafter"/>
</dbReference>
<evidence type="ECO:0000259" key="1">
    <source>
        <dbReference type="Pfam" id="PF00266"/>
    </source>
</evidence>
<dbReference type="GO" id="GO:0005737">
    <property type="term" value="C:cytoplasm"/>
    <property type="evidence" value="ECO:0007669"/>
    <property type="project" value="TreeGrafter"/>
</dbReference>
<dbReference type="InterPro" id="IPR006235">
    <property type="entry name" value="OAc-hSer/O-AcSer_sulfhydrylase"/>
</dbReference>
<dbReference type="GO" id="GO:0004124">
    <property type="term" value="F:cysteine synthase activity"/>
    <property type="evidence" value="ECO:0007669"/>
    <property type="project" value="TreeGrafter"/>
</dbReference>
<dbReference type="InterPro" id="IPR015424">
    <property type="entry name" value="PyrdxlP-dep_Trfase"/>
</dbReference>
<dbReference type="InterPro" id="IPR015421">
    <property type="entry name" value="PyrdxlP-dep_Trfase_major"/>
</dbReference>
<evidence type="ECO:0000259" key="2">
    <source>
        <dbReference type="Pfam" id="PF22475"/>
    </source>
</evidence>
<name>A0A644WVV6_9ZZZZ</name>